<organism evidence="1 2">
    <name type="scientific">Hymenolepis diminuta</name>
    <name type="common">Rat tapeworm</name>
    <dbReference type="NCBI Taxonomy" id="6216"/>
    <lineage>
        <taxon>Eukaryota</taxon>
        <taxon>Metazoa</taxon>
        <taxon>Spiralia</taxon>
        <taxon>Lophotrochozoa</taxon>
        <taxon>Platyhelminthes</taxon>
        <taxon>Cestoda</taxon>
        <taxon>Eucestoda</taxon>
        <taxon>Cyclophyllidea</taxon>
        <taxon>Hymenolepididae</taxon>
        <taxon>Hymenolepis</taxon>
    </lineage>
</organism>
<dbReference type="EMBL" id="CABIJS010000697">
    <property type="protein sequence ID" value="VUZ55917.1"/>
    <property type="molecule type" value="Genomic_DNA"/>
</dbReference>
<gene>
    <name evidence="1" type="ORF">WMSIL1_LOCUS13703</name>
</gene>
<dbReference type="Proteomes" id="UP000321570">
    <property type="component" value="Unassembled WGS sequence"/>
</dbReference>
<reference evidence="1 2" key="1">
    <citation type="submission" date="2019-07" db="EMBL/GenBank/DDBJ databases">
        <authorList>
            <person name="Jastrzebski P J."/>
            <person name="Paukszto L."/>
            <person name="Jastrzebski P J."/>
        </authorList>
    </citation>
    <scope>NUCLEOTIDE SEQUENCE [LARGE SCALE GENOMIC DNA]</scope>
    <source>
        <strain evidence="1 2">WMS-il1</strain>
    </source>
</reference>
<protein>
    <submittedName>
        <fullName evidence="1">Uncharacterized protein</fullName>
    </submittedName>
</protein>
<keyword evidence="2" id="KW-1185">Reference proteome</keyword>
<accession>A0A564Z8U2</accession>
<proteinExistence type="predicted"/>
<evidence type="ECO:0000313" key="1">
    <source>
        <dbReference type="EMBL" id="VUZ55917.1"/>
    </source>
</evidence>
<sequence length="120" mass="13203">MECRLRLLCSSLSSDSSLLGCRCLSVHKFLLLFCSVLRLPAKIGSSRDSSLLSSWSCSMSNYVAELSSMEDMLYVLCESGVSDSVSDPIVSLMMGLKLRFCLVGLSPFRIAALMHQTTMF</sequence>
<name>A0A564Z8U2_HYMDI</name>
<dbReference type="AlphaFoldDB" id="A0A564Z8U2"/>
<evidence type="ECO:0000313" key="2">
    <source>
        <dbReference type="Proteomes" id="UP000321570"/>
    </source>
</evidence>